<evidence type="ECO:0000313" key="5">
    <source>
        <dbReference type="Proteomes" id="UP000813462"/>
    </source>
</evidence>
<evidence type="ECO:0000256" key="3">
    <source>
        <dbReference type="ARBA" id="ARBA00023315"/>
    </source>
</evidence>
<evidence type="ECO:0000313" key="4">
    <source>
        <dbReference type="EMBL" id="KAH7521755.1"/>
    </source>
</evidence>
<evidence type="ECO:0000256" key="1">
    <source>
        <dbReference type="ARBA" id="ARBA00009861"/>
    </source>
</evidence>
<protein>
    <recommendedName>
        <fullName evidence="6">BAHD acyltransferase At5g47980-like</fullName>
    </recommendedName>
</protein>
<dbReference type="PANTHER" id="PTHR31623:SF122">
    <property type="entry name" value="HXXXD-TYPE ACYL-TRANSFERASE FAMILY PROTEIN"/>
    <property type="match status" value="1"/>
</dbReference>
<comment type="similarity">
    <text evidence="1">Belongs to the plant acyltransferase family.</text>
</comment>
<keyword evidence="3" id="KW-0012">Acyltransferase</keyword>
<proteinExistence type="inferred from homology"/>
<dbReference type="PANTHER" id="PTHR31623">
    <property type="entry name" value="F21J9.9"/>
    <property type="match status" value="1"/>
</dbReference>
<dbReference type="Pfam" id="PF02458">
    <property type="entry name" value="Transferase"/>
    <property type="match status" value="1"/>
</dbReference>
<dbReference type="AlphaFoldDB" id="A0A978V322"/>
<name>A0A978V322_ZIZJJ</name>
<evidence type="ECO:0008006" key="6">
    <source>
        <dbReference type="Google" id="ProtNLM"/>
    </source>
</evidence>
<dbReference type="InterPro" id="IPR023213">
    <property type="entry name" value="CAT-like_dom_sf"/>
</dbReference>
<dbReference type="Gene3D" id="3.30.559.10">
    <property type="entry name" value="Chloramphenicol acetyltransferase-like domain"/>
    <property type="match status" value="2"/>
</dbReference>
<keyword evidence="2" id="KW-0808">Transferase</keyword>
<organism evidence="4 5">
    <name type="scientific">Ziziphus jujuba var. spinosa</name>
    <dbReference type="NCBI Taxonomy" id="714518"/>
    <lineage>
        <taxon>Eukaryota</taxon>
        <taxon>Viridiplantae</taxon>
        <taxon>Streptophyta</taxon>
        <taxon>Embryophyta</taxon>
        <taxon>Tracheophyta</taxon>
        <taxon>Spermatophyta</taxon>
        <taxon>Magnoliopsida</taxon>
        <taxon>eudicotyledons</taxon>
        <taxon>Gunneridae</taxon>
        <taxon>Pentapetalae</taxon>
        <taxon>rosids</taxon>
        <taxon>fabids</taxon>
        <taxon>Rosales</taxon>
        <taxon>Rhamnaceae</taxon>
        <taxon>Paliureae</taxon>
        <taxon>Ziziphus</taxon>
    </lineage>
</organism>
<gene>
    <name evidence="4" type="ORF">FEM48_Zijuj07G0066100</name>
</gene>
<evidence type="ECO:0000256" key="2">
    <source>
        <dbReference type="ARBA" id="ARBA00022679"/>
    </source>
</evidence>
<reference evidence="4" key="1">
    <citation type="journal article" date="2021" name="Front. Plant Sci.">
        <title>Chromosome-Scale Genome Assembly for Chinese Sour Jujube and Insights Into Its Genome Evolution and Domestication Signature.</title>
        <authorList>
            <person name="Shen L.-Y."/>
            <person name="Luo H."/>
            <person name="Wang X.-L."/>
            <person name="Wang X.-M."/>
            <person name="Qiu X.-J."/>
            <person name="Liu H."/>
            <person name="Zhou S.-S."/>
            <person name="Jia K.-H."/>
            <person name="Nie S."/>
            <person name="Bao Y.-T."/>
            <person name="Zhang R.-G."/>
            <person name="Yun Q.-Z."/>
            <person name="Chai Y.-H."/>
            <person name="Lu J.-Y."/>
            <person name="Li Y."/>
            <person name="Zhao S.-W."/>
            <person name="Mao J.-F."/>
            <person name="Jia S.-G."/>
            <person name="Mao Y.-M."/>
        </authorList>
    </citation>
    <scope>NUCLEOTIDE SEQUENCE</scope>
    <source>
        <strain evidence="4">AT0</strain>
        <tissue evidence="4">Leaf</tissue>
    </source>
</reference>
<dbReference type="Proteomes" id="UP000813462">
    <property type="component" value="Unassembled WGS sequence"/>
</dbReference>
<comment type="caution">
    <text evidence="4">The sequence shown here is derived from an EMBL/GenBank/DDBJ whole genome shotgun (WGS) entry which is preliminary data.</text>
</comment>
<sequence>MVSGLDNNSQISQTNLNLLIHYKEKKKKKKMKVEAFDRETVKPSSPTPHHLSTLKLSLIDQYAPSAMYTPLLLFYPNTINIANSFSDNHQATIAAAQKSKRLKKTLSQTLTHFYPLAGRVRSNLYIDCNDEGAEYVGARTKCPMSMVLKNPDSEMLREFLPLDTESEEAGTGPLVLVQVTFFECGGMAIGLCISHKVGDASTLATFMKGWAAMAAADLGSGTTLLPEFGAASLFPPMEQYCCSGDSNLEPSSLDLVKKKCSTKRFVFDSSKIEALRSKATSENVEKPTRVEAISALIWKVAIQTSRKMNSMRPSVLCQCINLRKQMVPPLSENFLGNLTDYFAVKTEGSEIDLKGLVAMLRKGMEGFKEDHGKGKFDWERRKEKLEVFGKLPKDDGIDNYNFSSWCRFPFYEADFGWGKPIWVSIAGMVFKNIIFLLDTKDGDGIEAWFIFEENYMALFESNKELLAFASLNPSVI</sequence>
<accession>A0A978V322</accession>
<dbReference type="GO" id="GO:0016746">
    <property type="term" value="F:acyltransferase activity"/>
    <property type="evidence" value="ECO:0007669"/>
    <property type="project" value="UniProtKB-KW"/>
</dbReference>
<dbReference type="EMBL" id="JAEACU010000007">
    <property type="protein sequence ID" value="KAH7521755.1"/>
    <property type="molecule type" value="Genomic_DNA"/>
</dbReference>